<dbReference type="Pfam" id="PF26434">
    <property type="entry name" value="YAG7_C"/>
    <property type="match status" value="1"/>
</dbReference>
<protein>
    <recommendedName>
        <fullName evidence="2">YAG7-like dimerisation domain-containing protein</fullName>
    </recommendedName>
</protein>
<gene>
    <name evidence="3" type="ORF">BZA70DRAFT_69568</name>
</gene>
<comment type="caution">
    <text evidence="3">The sequence shown here is derived from an EMBL/GenBank/DDBJ whole genome shotgun (WGS) entry which is preliminary data.</text>
</comment>
<reference evidence="3 4" key="1">
    <citation type="submission" date="2024-03" db="EMBL/GenBank/DDBJ databases">
        <title>Genome-scale model development and genomic sequencing of the oleaginous clade Lipomyces.</title>
        <authorList>
            <consortium name="Lawrence Berkeley National Laboratory"/>
            <person name="Czajka J.J."/>
            <person name="Han Y."/>
            <person name="Kim J."/>
            <person name="Mondo S.J."/>
            <person name="Hofstad B.A."/>
            <person name="Robles A."/>
            <person name="Haridas S."/>
            <person name="Riley R."/>
            <person name="LaButti K."/>
            <person name="Pangilinan J."/>
            <person name="Andreopoulos W."/>
            <person name="Lipzen A."/>
            <person name="Yan J."/>
            <person name="Wang M."/>
            <person name="Ng V."/>
            <person name="Grigoriev I.V."/>
            <person name="Spatafora J.W."/>
            <person name="Magnuson J.K."/>
            <person name="Baker S.E."/>
            <person name="Pomraning K.R."/>
        </authorList>
    </citation>
    <scope>NUCLEOTIDE SEQUENCE [LARGE SCALE GENOMIC DNA]</scope>
    <source>
        <strain evidence="3 4">Phaff 52-87</strain>
    </source>
</reference>
<sequence>MATPEPVPAKEPAAAPSTSSKRPPRRRKAKQPKPAPEDTAADAAPAAPTAVETAAAVEPEPETAVPEPIEVEEPVVLSEDELKNPYIETVQKRVRNLQKRKLKLDKYEEQAATPDALKLNADQLLALKQKDQVIFPLKELDDLTKSFKIFDDEAKTSKLAAAHARKSEIASAVAQAKQAAKAEERERIRVLVKFLHAASWKRQFPSKDSSPAELSAFENLLALIYAGDEAAVDAVEKLAGGADELVAAGEEVATAENSLTFAQVKQLSLDQVDEVVDDETSAEQSKIETADVPAKEEEIVLPAAPALLTPTPPETIVVAATLPDDDEDENTPPAIKMIKVPVRRHEDIFLNESELEAEELLPAADDTETDAIPSLPPLQTATSAWAPLPQQNGIPPPAQTQIDDSHANTAAIVEWDEPVSEQQDAPLDWAASSPPPMTASVATPVAAAEPVWEKVGSSQSNSRFGARKPNAAPPFQQTTNGQQQQRNNRRPRGGFAGRGGGFMRGRGNGRSQNQRPQQQQRQIPAQ</sequence>
<evidence type="ECO:0000313" key="4">
    <source>
        <dbReference type="Proteomes" id="UP001498771"/>
    </source>
</evidence>
<feature type="region of interest" description="Disordered" evidence="1">
    <location>
        <begin position="386"/>
        <end position="526"/>
    </location>
</feature>
<organism evidence="3 4">
    <name type="scientific">Myxozyma melibiosi</name>
    <dbReference type="NCBI Taxonomy" id="54550"/>
    <lineage>
        <taxon>Eukaryota</taxon>
        <taxon>Fungi</taxon>
        <taxon>Dikarya</taxon>
        <taxon>Ascomycota</taxon>
        <taxon>Saccharomycotina</taxon>
        <taxon>Lipomycetes</taxon>
        <taxon>Lipomycetales</taxon>
        <taxon>Lipomycetaceae</taxon>
        <taxon>Myxozyma</taxon>
    </lineage>
</organism>
<dbReference type="Proteomes" id="UP001498771">
    <property type="component" value="Unassembled WGS sequence"/>
</dbReference>
<feature type="region of interest" description="Disordered" evidence="1">
    <location>
        <begin position="1"/>
        <end position="77"/>
    </location>
</feature>
<evidence type="ECO:0000313" key="3">
    <source>
        <dbReference type="EMBL" id="KAK7203603.1"/>
    </source>
</evidence>
<dbReference type="GeneID" id="90040845"/>
<feature type="compositionally biased region" description="Low complexity" evidence="1">
    <location>
        <begin position="37"/>
        <end position="68"/>
    </location>
</feature>
<dbReference type="InterPro" id="IPR058602">
    <property type="entry name" value="YAG7_dimerisation_dom"/>
</dbReference>
<feature type="compositionally biased region" description="Low complexity" evidence="1">
    <location>
        <begin position="473"/>
        <end position="486"/>
    </location>
</feature>
<proteinExistence type="predicted"/>
<feature type="compositionally biased region" description="Basic residues" evidence="1">
    <location>
        <begin position="22"/>
        <end position="31"/>
    </location>
</feature>
<dbReference type="RefSeq" id="XP_064766636.1">
    <property type="nucleotide sequence ID" value="XM_064915333.1"/>
</dbReference>
<evidence type="ECO:0000259" key="2">
    <source>
        <dbReference type="Pfam" id="PF26434"/>
    </source>
</evidence>
<name>A0ABR1F185_9ASCO</name>
<feature type="domain" description="YAG7-like dimerisation" evidence="2">
    <location>
        <begin position="182"/>
        <end position="269"/>
    </location>
</feature>
<feature type="compositionally biased region" description="Low complexity" evidence="1">
    <location>
        <begin position="509"/>
        <end position="526"/>
    </location>
</feature>
<dbReference type="EMBL" id="JBBJBU010000011">
    <property type="protein sequence ID" value="KAK7203603.1"/>
    <property type="molecule type" value="Genomic_DNA"/>
</dbReference>
<accession>A0ABR1F185</accession>
<feature type="compositionally biased region" description="Low complexity" evidence="1">
    <location>
        <begin position="10"/>
        <end position="21"/>
    </location>
</feature>
<evidence type="ECO:0000256" key="1">
    <source>
        <dbReference type="SAM" id="MobiDB-lite"/>
    </source>
</evidence>
<keyword evidence="4" id="KW-1185">Reference proteome</keyword>
<feature type="compositionally biased region" description="Gly residues" evidence="1">
    <location>
        <begin position="494"/>
        <end position="508"/>
    </location>
</feature>